<reference evidence="1 2" key="1">
    <citation type="submission" date="2016-11" db="EMBL/GenBank/DDBJ databases">
        <authorList>
            <person name="Jaros S."/>
            <person name="Januszkiewicz K."/>
            <person name="Wedrychowicz H."/>
        </authorList>
    </citation>
    <scope>NUCLEOTIDE SEQUENCE [LARGE SCALE GENOMIC DNA]</scope>
    <source>
        <strain evidence="1 2">DSM 25479</strain>
    </source>
</reference>
<name>A0A1M6E958_9FLAO</name>
<keyword evidence="2" id="KW-1185">Reference proteome</keyword>
<dbReference type="Proteomes" id="UP000184335">
    <property type="component" value="Unassembled WGS sequence"/>
</dbReference>
<accession>A0A1M6E958</accession>
<dbReference type="STRING" id="1118202.SAMN05443429_10527"/>
<dbReference type="EMBL" id="FQYI01000005">
    <property type="protein sequence ID" value="SHI81985.1"/>
    <property type="molecule type" value="Genomic_DNA"/>
</dbReference>
<organism evidence="1 2">
    <name type="scientific">Cruoricaptor ignavus</name>
    <dbReference type="NCBI Taxonomy" id="1118202"/>
    <lineage>
        <taxon>Bacteria</taxon>
        <taxon>Pseudomonadati</taxon>
        <taxon>Bacteroidota</taxon>
        <taxon>Flavobacteriia</taxon>
        <taxon>Flavobacteriales</taxon>
        <taxon>Weeksellaceae</taxon>
        <taxon>Cruoricaptor</taxon>
    </lineage>
</organism>
<dbReference type="AlphaFoldDB" id="A0A1M6E958"/>
<proteinExistence type="predicted"/>
<evidence type="ECO:0000313" key="2">
    <source>
        <dbReference type="Proteomes" id="UP000184335"/>
    </source>
</evidence>
<dbReference type="OrthoDB" id="179386at2"/>
<gene>
    <name evidence="1" type="ORF">SAMN05443429_10527</name>
</gene>
<protein>
    <recommendedName>
        <fullName evidence="3">Nicotinamide mononucleotide adenylyltransferase</fullName>
    </recommendedName>
</protein>
<dbReference type="RefSeq" id="WP_073179314.1">
    <property type="nucleotide sequence ID" value="NZ_FQYI01000005.1"/>
</dbReference>
<sequence length="472" mass="54206">MAEIRQYLTARQKALAINLNPDIYGTLAEIGAGQETVRHFFRAGGASGTIAKAMSAYDKDYSDAIYGKEEKNRYVTRSRLDKMLKYEMSLIEERLDNSENPRRKFFSYANTVTTINYAKTFKGHGWVGIIFQDNPGEEPSEITLHIRFKENDATLQQETLGNLGVNLIYGAFYHSDDPRVLLRSLYDDISVDKIEIDMIDFRGPAFRYVDNRLMSLQLVKLGMTDAVIFDHEGANILPSDFLYKKNVYAVRGSFRPVTRLVIDMFETGMQMFRKDAEADPEDVRVVFEITTSNLSAEGVIDERDFLDRVDILGQLGYTVMISNFSEYYRLVDYFSGYTNGYIGIGMGVNNLLLVFEEQYYQHLSGGILEAFGKFFRKDMRVYLYPFYDKESGIFLNSSNLKVDDNLKELYKYFKKNRRIVDIDDFNASLANIFSREILQKISNGEKGWEAGVPDGVAELIKTRGMFGYKRNL</sequence>
<evidence type="ECO:0008006" key="3">
    <source>
        <dbReference type="Google" id="ProtNLM"/>
    </source>
</evidence>
<evidence type="ECO:0000313" key="1">
    <source>
        <dbReference type="EMBL" id="SHI81985.1"/>
    </source>
</evidence>